<organism evidence="1 2">
    <name type="scientific">Aspergillus udagawae</name>
    <dbReference type="NCBI Taxonomy" id="91492"/>
    <lineage>
        <taxon>Eukaryota</taxon>
        <taxon>Fungi</taxon>
        <taxon>Dikarya</taxon>
        <taxon>Ascomycota</taxon>
        <taxon>Pezizomycotina</taxon>
        <taxon>Eurotiomycetes</taxon>
        <taxon>Eurotiomycetidae</taxon>
        <taxon>Eurotiales</taxon>
        <taxon>Aspergillaceae</taxon>
        <taxon>Aspergillus</taxon>
        <taxon>Aspergillus subgen. Fumigati</taxon>
    </lineage>
</organism>
<dbReference type="Proteomes" id="UP000465221">
    <property type="component" value="Unassembled WGS sequence"/>
</dbReference>
<reference evidence="1 2" key="1">
    <citation type="submission" date="2020-01" db="EMBL/GenBank/DDBJ databases">
        <title>Draft genome sequence of Aspergillus udagawae IFM 46972.</title>
        <authorList>
            <person name="Takahashi H."/>
            <person name="Yaguchi T."/>
        </authorList>
    </citation>
    <scope>NUCLEOTIDE SEQUENCE [LARGE SCALE GENOMIC DNA]</scope>
    <source>
        <strain evidence="1 2">IFM 46972</strain>
    </source>
</reference>
<protein>
    <submittedName>
        <fullName evidence="1">Uncharacterized protein</fullName>
    </submittedName>
</protein>
<accession>A0A8H3NPH2</accession>
<dbReference type="EMBL" id="BLKC01000025">
    <property type="protein sequence ID" value="GFF35319.1"/>
    <property type="molecule type" value="Genomic_DNA"/>
</dbReference>
<comment type="caution">
    <text evidence="1">The sequence shown here is derived from an EMBL/GenBank/DDBJ whole genome shotgun (WGS) entry which is preliminary data.</text>
</comment>
<evidence type="ECO:0000313" key="1">
    <source>
        <dbReference type="EMBL" id="GFF35319.1"/>
    </source>
</evidence>
<dbReference type="AlphaFoldDB" id="A0A8H3NPH2"/>
<proteinExistence type="predicted"/>
<evidence type="ECO:0000313" key="2">
    <source>
        <dbReference type="Proteomes" id="UP000465221"/>
    </source>
</evidence>
<name>A0A8H3NPH2_9EURO</name>
<sequence length="133" mass="15050">MASEILGRTNAVAPNQKKAMTSAGKSVVKRAESEVESLTPLSFAMASDVVEDALPREEPMFGSLLGFYILRVNTVRFEAPSWNTYEEILTFYQGTTPYRDGHGRHHDEPSWSCSMTVFIHTNARVPRWYTKTF</sequence>
<gene>
    <name evidence="1" type="ORF">IFM46972_04522</name>
</gene>